<keyword evidence="8 11" id="KW-0406">Ion transport</keyword>
<keyword evidence="6 11" id="KW-0812">Transmembrane</keyword>
<keyword evidence="10 11" id="KW-0407">Ion channel</keyword>
<dbReference type="InterPro" id="IPR036019">
    <property type="entry name" value="MscL_channel"/>
</dbReference>
<evidence type="ECO:0000256" key="7">
    <source>
        <dbReference type="ARBA" id="ARBA00022989"/>
    </source>
</evidence>
<dbReference type="EMBL" id="AP028055">
    <property type="protein sequence ID" value="BEG98086.1"/>
    <property type="molecule type" value="Genomic_DNA"/>
</dbReference>
<dbReference type="HAMAP" id="MF_00115">
    <property type="entry name" value="MscL"/>
    <property type="match status" value="1"/>
</dbReference>
<evidence type="ECO:0000313" key="12">
    <source>
        <dbReference type="EMBL" id="BEG98086.1"/>
    </source>
</evidence>
<keyword evidence="9 11" id="KW-0472">Membrane</keyword>
<sequence>MGKSNFVQEFKAFALKGNVIDMAVGIIIGGAFGKIVSSLVADILMPAIGTLFGGANFTELKWVVKEAVYGADGKVITPASTLNYGNFIQTTIDFVIIAFVIFLFIKFFASLNRKKEEIPSEPPAPTKEEKLLTEIRDILKEK</sequence>
<dbReference type="InterPro" id="IPR001185">
    <property type="entry name" value="MS_channel"/>
</dbReference>
<dbReference type="RefSeq" id="WP_353332734.1">
    <property type="nucleotide sequence ID" value="NZ_AP028055.1"/>
</dbReference>
<evidence type="ECO:0000256" key="10">
    <source>
        <dbReference type="ARBA" id="ARBA00023303"/>
    </source>
</evidence>
<proteinExistence type="inferred from homology"/>
<keyword evidence="5" id="KW-0997">Cell inner membrane</keyword>
<evidence type="ECO:0000256" key="9">
    <source>
        <dbReference type="ARBA" id="ARBA00023136"/>
    </source>
</evidence>
<keyword evidence="7 11" id="KW-1133">Transmembrane helix</keyword>
<comment type="similarity">
    <text evidence="2 11">Belongs to the MscL family.</text>
</comment>
<feature type="transmembrane region" description="Helical" evidence="11">
    <location>
        <begin position="20"/>
        <end position="41"/>
    </location>
</feature>
<evidence type="ECO:0000256" key="6">
    <source>
        <dbReference type="ARBA" id="ARBA00022692"/>
    </source>
</evidence>
<evidence type="ECO:0000313" key="13">
    <source>
        <dbReference type="Proteomes" id="UP001496674"/>
    </source>
</evidence>
<keyword evidence="3 11" id="KW-0813">Transport</keyword>
<evidence type="ECO:0000256" key="1">
    <source>
        <dbReference type="ARBA" id="ARBA00004651"/>
    </source>
</evidence>
<accession>A0ABM8I7K8</accession>
<comment type="subunit">
    <text evidence="11">Homopentamer.</text>
</comment>
<dbReference type="PANTHER" id="PTHR30266">
    <property type="entry name" value="MECHANOSENSITIVE CHANNEL MSCL"/>
    <property type="match status" value="1"/>
</dbReference>
<protein>
    <recommendedName>
        <fullName evidence="11">Large-conductance mechanosensitive channel</fullName>
    </recommendedName>
</protein>
<dbReference type="Gene3D" id="1.10.1200.120">
    <property type="entry name" value="Large-conductance mechanosensitive channel, MscL, domain 1"/>
    <property type="match status" value="1"/>
</dbReference>
<dbReference type="PRINTS" id="PR01264">
    <property type="entry name" value="MECHCHANNEL"/>
</dbReference>
<evidence type="ECO:0000256" key="2">
    <source>
        <dbReference type="ARBA" id="ARBA00007254"/>
    </source>
</evidence>
<organism evidence="12 13">
    <name type="scientific">Bacteroides sedimenti</name>
    <dbReference type="NCBI Taxonomy" id="2136147"/>
    <lineage>
        <taxon>Bacteria</taxon>
        <taxon>Pseudomonadati</taxon>
        <taxon>Bacteroidota</taxon>
        <taxon>Bacteroidia</taxon>
        <taxon>Bacteroidales</taxon>
        <taxon>Bacteroidaceae</taxon>
        <taxon>Bacteroides</taxon>
    </lineage>
</organism>
<evidence type="ECO:0000256" key="5">
    <source>
        <dbReference type="ARBA" id="ARBA00022519"/>
    </source>
</evidence>
<reference evidence="12 13" key="1">
    <citation type="submission" date="2023-04" db="EMBL/GenBank/DDBJ databases">
        <title>Draft genome sequence of acteroides sedimenti strain YN3PY1.</title>
        <authorList>
            <person name="Yoshida N."/>
        </authorList>
    </citation>
    <scope>NUCLEOTIDE SEQUENCE [LARGE SCALE GENOMIC DNA]</scope>
    <source>
        <strain evidence="12 13">YN3PY1</strain>
    </source>
</reference>
<evidence type="ECO:0000256" key="4">
    <source>
        <dbReference type="ARBA" id="ARBA00022475"/>
    </source>
</evidence>
<dbReference type="InterPro" id="IPR019823">
    <property type="entry name" value="Mechanosensitive_channel_CS"/>
</dbReference>
<feature type="transmembrane region" description="Helical" evidence="11">
    <location>
        <begin position="87"/>
        <end position="109"/>
    </location>
</feature>
<dbReference type="PROSITE" id="PS01327">
    <property type="entry name" value="MSCL"/>
    <property type="match status" value="1"/>
</dbReference>
<dbReference type="Proteomes" id="UP001496674">
    <property type="component" value="Chromosome"/>
</dbReference>
<dbReference type="NCBIfam" id="NF001843">
    <property type="entry name" value="PRK00567.1-4"/>
    <property type="match status" value="1"/>
</dbReference>
<comment type="subcellular location">
    <subcellularLocation>
        <location evidence="1 11">Cell membrane</location>
        <topology evidence="1 11">Multi-pass membrane protein</topology>
    </subcellularLocation>
</comment>
<evidence type="ECO:0000256" key="11">
    <source>
        <dbReference type="HAMAP-Rule" id="MF_00115"/>
    </source>
</evidence>
<comment type="function">
    <text evidence="11">Channel that opens in response to stretch forces in the membrane lipid bilayer. May participate in the regulation of osmotic pressure changes within the cell.</text>
</comment>
<dbReference type="NCBIfam" id="TIGR00220">
    <property type="entry name" value="mscL"/>
    <property type="match status" value="1"/>
</dbReference>
<name>A0ABM8I7K8_9BACE</name>
<dbReference type="Pfam" id="PF01741">
    <property type="entry name" value="MscL"/>
    <property type="match status" value="1"/>
</dbReference>
<dbReference type="InterPro" id="IPR037673">
    <property type="entry name" value="MSC/AndL"/>
</dbReference>
<evidence type="ECO:0000256" key="3">
    <source>
        <dbReference type="ARBA" id="ARBA00022448"/>
    </source>
</evidence>
<evidence type="ECO:0000256" key="8">
    <source>
        <dbReference type="ARBA" id="ARBA00023065"/>
    </source>
</evidence>
<keyword evidence="13" id="KW-1185">Reference proteome</keyword>
<keyword evidence="4 11" id="KW-1003">Cell membrane</keyword>
<dbReference type="PANTHER" id="PTHR30266:SF2">
    <property type="entry name" value="LARGE-CONDUCTANCE MECHANOSENSITIVE CHANNEL"/>
    <property type="match status" value="1"/>
</dbReference>
<gene>
    <name evidence="11 12" type="primary">mscL</name>
    <name evidence="12" type="ORF">BSYN_03510</name>
</gene>
<dbReference type="SUPFAM" id="SSF81330">
    <property type="entry name" value="Gated mechanosensitive channel"/>
    <property type="match status" value="1"/>
</dbReference>